<feature type="transmembrane region" description="Helical" evidence="1">
    <location>
        <begin position="226"/>
        <end position="259"/>
    </location>
</feature>
<keyword evidence="1" id="KW-0472">Membrane</keyword>
<keyword evidence="1" id="KW-0812">Transmembrane</keyword>
<protein>
    <recommendedName>
        <fullName evidence="4">Glycerophosphoryl diester phosphodiesterase membrane domain-containing protein</fullName>
    </recommendedName>
</protein>
<gene>
    <name evidence="2" type="ORF">MuYL_4132</name>
</gene>
<keyword evidence="3" id="KW-1185">Reference proteome</keyword>
<evidence type="ECO:0000313" key="2">
    <source>
        <dbReference type="EMBL" id="ASU36017.1"/>
    </source>
</evidence>
<dbReference type="KEGG" id="muc:MuYL_4132"/>
<feature type="transmembrane region" description="Helical" evidence="1">
    <location>
        <begin position="35"/>
        <end position="55"/>
    </location>
</feature>
<evidence type="ECO:0000313" key="3">
    <source>
        <dbReference type="Proteomes" id="UP000215002"/>
    </source>
</evidence>
<feature type="transmembrane region" description="Helical" evidence="1">
    <location>
        <begin position="124"/>
        <end position="145"/>
    </location>
</feature>
<accession>A0A223P1P8</accession>
<feature type="transmembrane region" description="Helical" evidence="1">
    <location>
        <begin position="75"/>
        <end position="103"/>
    </location>
</feature>
<name>A0A223P1P8_9SPHI</name>
<feature type="transmembrane region" description="Helical" evidence="1">
    <location>
        <begin position="187"/>
        <end position="214"/>
    </location>
</feature>
<organism evidence="2 3">
    <name type="scientific">Mucilaginibacter xinganensis</name>
    <dbReference type="NCBI Taxonomy" id="1234841"/>
    <lineage>
        <taxon>Bacteria</taxon>
        <taxon>Pseudomonadati</taxon>
        <taxon>Bacteroidota</taxon>
        <taxon>Sphingobacteriia</taxon>
        <taxon>Sphingobacteriales</taxon>
        <taxon>Sphingobacteriaceae</taxon>
        <taxon>Mucilaginibacter</taxon>
    </lineage>
</organism>
<evidence type="ECO:0000256" key="1">
    <source>
        <dbReference type="SAM" id="Phobius"/>
    </source>
</evidence>
<feature type="transmembrane region" description="Helical" evidence="1">
    <location>
        <begin position="151"/>
        <end position="175"/>
    </location>
</feature>
<evidence type="ECO:0008006" key="4">
    <source>
        <dbReference type="Google" id="ProtNLM"/>
    </source>
</evidence>
<dbReference type="OrthoDB" id="1049480at2"/>
<proteinExistence type="predicted"/>
<sequence length="290" mass="32887">MKQPIELRRSRDFGQSINDSFTFLKQNYKPLFSSLFLICGFFLVLGTITTAFTYLKMTSMYSSKPDDFQSTNIAYLLSAFLSALSLLLAQAGIHLVTVCYISVYLQKNKVQPTIAEVWGYFRFYFWRVLGSSILIILLFMVGFILCLIPGFYLMPVLSLIVPIIVIENTSFRYAFNQSFRLIKENWWQVFGVIFITSLIVGVAGSFASVPITIISAGGKFLSLKSFTIPLIIFFSALRNILMLAYTIPSIAVCLCYFSLAEEKDGMSLIERIENFGKSVDNNLNLPIEEY</sequence>
<dbReference type="EMBL" id="CP022743">
    <property type="protein sequence ID" value="ASU36017.1"/>
    <property type="molecule type" value="Genomic_DNA"/>
</dbReference>
<dbReference type="AlphaFoldDB" id="A0A223P1P8"/>
<dbReference type="RefSeq" id="WP_094572102.1">
    <property type="nucleotide sequence ID" value="NZ_CP022743.1"/>
</dbReference>
<reference evidence="2 3" key="1">
    <citation type="submission" date="2017-08" db="EMBL/GenBank/DDBJ databases">
        <title>Complete genome sequence of Mucilaginibacter sp. strain BJC16-A31.</title>
        <authorList>
            <consortium name="Henan University of Science and Technology"/>
            <person name="You X."/>
        </authorList>
    </citation>
    <scope>NUCLEOTIDE SEQUENCE [LARGE SCALE GENOMIC DNA]</scope>
    <source>
        <strain evidence="2 3">BJC16-A31</strain>
    </source>
</reference>
<dbReference type="Proteomes" id="UP000215002">
    <property type="component" value="Chromosome"/>
</dbReference>
<keyword evidence="1" id="KW-1133">Transmembrane helix</keyword>